<feature type="compositionally biased region" description="Low complexity" evidence="1">
    <location>
        <begin position="329"/>
        <end position="343"/>
    </location>
</feature>
<feature type="compositionally biased region" description="Low complexity" evidence="1">
    <location>
        <begin position="929"/>
        <end position="976"/>
    </location>
</feature>
<evidence type="ECO:0000313" key="2">
    <source>
        <dbReference type="EMBL" id="PWZ02555.1"/>
    </source>
</evidence>
<feature type="compositionally biased region" description="Polar residues" evidence="1">
    <location>
        <begin position="882"/>
        <end position="894"/>
    </location>
</feature>
<dbReference type="OrthoDB" id="2586454at2759"/>
<feature type="compositionally biased region" description="Polar residues" evidence="1">
    <location>
        <begin position="262"/>
        <end position="275"/>
    </location>
</feature>
<keyword evidence="3" id="KW-1185">Reference proteome</keyword>
<evidence type="ECO:0000256" key="1">
    <source>
        <dbReference type="SAM" id="MobiDB-lite"/>
    </source>
</evidence>
<feature type="compositionally biased region" description="Low complexity" evidence="1">
    <location>
        <begin position="124"/>
        <end position="136"/>
    </location>
</feature>
<feature type="compositionally biased region" description="Low complexity" evidence="1">
    <location>
        <begin position="236"/>
        <end position="248"/>
    </location>
</feature>
<evidence type="ECO:0000313" key="3">
    <source>
        <dbReference type="Proteomes" id="UP000246740"/>
    </source>
</evidence>
<reference evidence="2 3" key="1">
    <citation type="journal article" date="2018" name="Mol. Biol. Evol.">
        <title>Broad Genomic Sampling Reveals a Smut Pathogenic Ancestry of the Fungal Clade Ustilaginomycotina.</title>
        <authorList>
            <person name="Kijpornyongpan T."/>
            <person name="Mondo S.J."/>
            <person name="Barry K."/>
            <person name="Sandor L."/>
            <person name="Lee J."/>
            <person name="Lipzen A."/>
            <person name="Pangilinan J."/>
            <person name="LaButti K."/>
            <person name="Hainaut M."/>
            <person name="Henrissat B."/>
            <person name="Grigoriev I.V."/>
            <person name="Spatafora J.W."/>
            <person name="Aime M.C."/>
        </authorList>
    </citation>
    <scope>NUCLEOTIDE SEQUENCE [LARGE SCALE GENOMIC DNA]</scope>
    <source>
        <strain evidence="2 3">MCA 3645</strain>
    </source>
</reference>
<dbReference type="EMBL" id="KZ819188">
    <property type="protein sequence ID" value="PWZ02555.1"/>
    <property type="molecule type" value="Genomic_DNA"/>
</dbReference>
<dbReference type="InParanoid" id="A0A317XWA1"/>
<accession>A0A317XWA1</accession>
<feature type="compositionally biased region" description="Gly residues" evidence="1">
    <location>
        <begin position="857"/>
        <end position="870"/>
    </location>
</feature>
<feature type="compositionally biased region" description="Low complexity" evidence="1">
    <location>
        <begin position="843"/>
        <end position="856"/>
    </location>
</feature>
<feature type="compositionally biased region" description="Basic and acidic residues" evidence="1">
    <location>
        <begin position="319"/>
        <end position="328"/>
    </location>
</feature>
<gene>
    <name evidence="2" type="ORF">BCV70DRAFT_155607</name>
</gene>
<name>A0A317XWA1_9BASI</name>
<feature type="region of interest" description="Disordered" evidence="1">
    <location>
        <begin position="801"/>
        <end position="916"/>
    </location>
</feature>
<dbReference type="STRING" id="1882483.A0A317XWA1"/>
<feature type="region of interest" description="Disordered" evidence="1">
    <location>
        <begin position="318"/>
        <end position="436"/>
    </location>
</feature>
<sequence length="996" mass="105395">MFSTFFQPCELKLHLLQNAVFLHPPDRPLPETHDRPPMANDEIVRGLVELYVPSTRHIAGIRVRMKAVQTIAILDPASGLTPISWEDSTIIDKVVEIGIQHHDKDKHAPHGMLNFGSRSVSLGPASHSPAPTSASAQAQRGRSTAAVERSSGRSGSAFGLRSSSPGGSIPASMARAVSRGRRLASGMGRISHSPSPSNSRSNSRATSPAPPNTGERGRSVSTREPPPYSVAVAELSSQPASRSSTASAGTDNEQEVVDHSLPGSQNATPQMSRRQSLAAVRSPADERAHSQPPAQSQPPSYPAISNDSDLAAHLRRSLATHERNERRSSSAAPAAPSPAAGGAYLDLPSPEEERHSKSKSRSSSLGFFASRKAKSKSRAPVSRASGAHATELNQVDEEETRGRRGPMQHSSSSSSDVVISPASENEPGWENEPCQDGLELQKGVHGFEFAFIIPCDAPPYERSPYGRVRWIVKATAIGAGRAKSNVECWRDFYPMVNPSPDSGPTPLTVLYNDMHPTVGLVSIACTSNNISVGGVFNIDINSPNPPQDLIVYLVRVSLETNIEMRTKRKGKQSVPIQRHKLFERGWVPPKNNDGSHGDGKKTDGFIRNAGSDDAWTVQGIARMPDDNTIRASTVQASKASIRFSHVMVVEIVHSRRTELSTTKTREEEIRERRLKVFALRQPVLIPSCCCAYDAVTLPAYSAQPDPSSRSAEMPYDLTRFGYHPPASMTNGAAGVTTGAANASLGGFSTAGPNGRTTSQPVHGNSQLFCVCGMSLQDLSAQERALIPTQPLDVMGGEHFRHQGKIGELPTRLESGSRRRSPSTSSSTSGAGIVASLKGRRRSTSSTRTAVSAAIGSSSGGAAGGSGGSGSGTSSALSERRSSITASIQGRSPSIASAFRARRPSNSSTTAGGSTGKEAATAALKYSGGSAFTRSDSTSRSSAISRISATSNRSAPANNPASSSSSSANSRLRSPSAHRLPTSSSPIKEQIPEEPAK</sequence>
<proteinExistence type="predicted"/>
<feature type="compositionally biased region" description="Low complexity" evidence="1">
    <location>
        <begin position="904"/>
        <end position="916"/>
    </location>
</feature>
<evidence type="ECO:0008006" key="4">
    <source>
        <dbReference type="Google" id="ProtNLM"/>
    </source>
</evidence>
<feature type="region of interest" description="Disordered" evidence="1">
    <location>
        <begin position="103"/>
        <end position="306"/>
    </location>
</feature>
<dbReference type="AlphaFoldDB" id="A0A317XWA1"/>
<feature type="region of interest" description="Disordered" evidence="1">
    <location>
        <begin position="928"/>
        <end position="996"/>
    </location>
</feature>
<dbReference type="Proteomes" id="UP000246740">
    <property type="component" value="Unassembled WGS sequence"/>
</dbReference>
<feature type="compositionally biased region" description="Low complexity" evidence="1">
    <location>
        <begin position="191"/>
        <end position="207"/>
    </location>
</feature>
<organism evidence="2 3">
    <name type="scientific">Testicularia cyperi</name>
    <dbReference type="NCBI Taxonomy" id="1882483"/>
    <lineage>
        <taxon>Eukaryota</taxon>
        <taxon>Fungi</taxon>
        <taxon>Dikarya</taxon>
        <taxon>Basidiomycota</taxon>
        <taxon>Ustilaginomycotina</taxon>
        <taxon>Ustilaginomycetes</taxon>
        <taxon>Ustilaginales</taxon>
        <taxon>Anthracoideaceae</taxon>
        <taxon>Testicularia</taxon>
    </lineage>
</organism>
<protein>
    <recommendedName>
        <fullName evidence="4">Arrestin C-terminal-like domain-containing protein</fullName>
    </recommendedName>
</protein>